<accession>A0A7G9FPR8</accession>
<evidence type="ECO:0000313" key="1">
    <source>
        <dbReference type="EMBL" id="QNM00550.1"/>
    </source>
</evidence>
<dbReference type="EMBL" id="CP060632">
    <property type="protein sequence ID" value="QNM00550.1"/>
    <property type="molecule type" value="Genomic_DNA"/>
</dbReference>
<name>A0A7G9FPR8_9FIRM</name>
<reference evidence="1 2" key="1">
    <citation type="submission" date="2020-08" db="EMBL/GenBank/DDBJ databases">
        <authorList>
            <person name="Liu C."/>
            <person name="Sun Q."/>
        </authorList>
    </citation>
    <scope>NUCLEOTIDE SEQUENCE [LARGE SCALE GENOMIC DNA]</scope>
    <source>
        <strain evidence="1 2">NSJ-4</strain>
    </source>
</reference>
<dbReference type="RefSeq" id="WP_117780994.1">
    <property type="nucleotide sequence ID" value="NZ_CP060632.1"/>
</dbReference>
<dbReference type="AlphaFoldDB" id="A0A7G9FPR8"/>
<gene>
    <name evidence="1" type="ORF">H9Q76_04510</name>
</gene>
<evidence type="ECO:0008006" key="3">
    <source>
        <dbReference type="Google" id="ProtNLM"/>
    </source>
</evidence>
<proteinExistence type="predicted"/>
<keyword evidence="2" id="KW-1185">Reference proteome</keyword>
<sequence>MEWKFKKNEKWNKVILVVLCGILLLVIVMPQKTVQTAVGQTGSSSDTTASYEVRLRELLADTYGADMVDVLIYAGDRTQTYYGSGGTETITGVLITIKKEAVTGTTIADITLAVCALFDLPAHKVAVLVKN</sequence>
<organism evidence="1 2">
    <name type="scientific">Wujia chipingensis</name>
    <dbReference type="NCBI Taxonomy" id="2763670"/>
    <lineage>
        <taxon>Bacteria</taxon>
        <taxon>Bacillati</taxon>
        <taxon>Bacillota</taxon>
        <taxon>Clostridia</taxon>
        <taxon>Lachnospirales</taxon>
        <taxon>Lachnospiraceae</taxon>
        <taxon>Wujia</taxon>
    </lineage>
</organism>
<dbReference type="Proteomes" id="UP000515819">
    <property type="component" value="Chromosome"/>
</dbReference>
<dbReference type="KEGG" id="wcp:H9Q76_04510"/>
<evidence type="ECO:0000313" key="2">
    <source>
        <dbReference type="Proteomes" id="UP000515819"/>
    </source>
</evidence>
<protein>
    <recommendedName>
        <fullName evidence="3">Stage III sporulation protein AG</fullName>
    </recommendedName>
</protein>